<dbReference type="KEGG" id="tpf:TPHA_0J02200"/>
<organism evidence="3 4">
    <name type="scientific">Tetrapisispora phaffii (strain ATCC 24235 / CBS 4417 / NBRC 1672 / NRRL Y-8282 / UCD 70-5)</name>
    <name type="common">Yeast</name>
    <name type="synonym">Fabospora phaffii</name>
    <dbReference type="NCBI Taxonomy" id="1071381"/>
    <lineage>
        <taxon>Eukaryota</taxon>
        <taxon>Fungi</taxon>
        <taxon>Dikarya</taxon>
        <taxon>Ascomycota</taxon>
        <taxon>Saccharomycotina</taxon>
        <taxon>Saccharomycetes</taxon>
        <taxon>Saccharomycetales</taxon>
        <taxon>Saccharomycetaceae</taxon>
        <taxon>Tetrapisispora</taxon>
    </lineage>
</organism>
<dbReference type="HOGENOM" id="CLU_053373_0_0_1"/>
<protein>
    <submittedName>
        <fullName evidence="3">Uncharacterized protein</fullName>
    </submittedName>
</protein>
<dbReference type="Gene3D" id="1.20.5.370">
    <property type="match status" value="1"/>
</dbReference>
<feature type="compositionally biased region" description="Polar residues" evidence="2">
    <location>
        <begin position="389"/>
        <end position="414"/>
    </location>
</feature>
<evidence type="ECO:0000313" key="4">
    <source>
        <dbReference type="Proteomes" id="UP000005666"/>
    </source>
</evidence>
<dbReference type="STRING" id="1071381.G8BYU8"/>
<evidence type="ECO:0000256" key="2">
    <source>
        <dbReference type="SAM" id="MobiDB-lite"/>
    </source>
</evidence>
<dbReference type="RefSeq" id="XP_003687474.1">
    <property type="nucleotide sequence ID" value="XM_003687426.1"/>
</dbReference>
<evidence type="ECO:0000256" key="1">
    <source>
        <dbReference type="SAM" id="Coils"/>
    </source>
</evidence>
<keyword evidence="1" id="KW-0175">Coiled coil</keyword>
<dbReference type="OMA" id="EFICCVP"/>
<dbReference type="InterPro" id="IPR014751">
    <property type="entry name" value="XRCC4-like_C"/>
</dbReference>
<accession>G8BYU8</accession>
<dbReference type="AlphaFoldDB" id="G8BYU8"/>
<feature type="compositionally biased region" description="Basic and acidic residues" evidence="2">
    <location>
        <begin position="354"/>
        <end position="368"/>
    </location>
</feature>
<reference evidence="3 4" key="1">
    <citation type="journal article" date="2011" name="Proc. Natl. Acad. Sci. U.S.A.">
        <title>Evolutionary erosion of yeast sex chromosomes by mating-type switching accidents.</title>
        <authorList>
            <person name="Gordon J.L."/>
            <person name="Armisen D."/>
            <person name="Proux-Wera E."/>
            <person name="Oheigeartaigh S.S."/>
            <person name="Byrne K.P."/>
            <person name="Wolfe K.H."/>
        </authorList>
    </citation>
    <scope>NUCLEOTIDE SEQUENCE [LARGE SCALE GENOMIC DNA]</scope>
    <source>
        <strain evidence="4">ATCC 24235 / CBS 4417 / NBRC 1672 / NRRL Y-8282 / UCD 70-5</strain>
    </source>
</reference>
<evidence type="ECO:0000313" key="3">
    <source>
        <dbReference type="EMBL" id="CCE65040.1"/>
    </source>
</evidence>
<name>G8BYU8_TETPH</name>
<gene>
    <name evidence="3" type="primary">TPHA0J02200</name>
    <name evidence="3" type="ordered locus">TPHA_0J02200</name>
</gene>
<proteinExistence type="predicted"/>
<dbReference type="OrthoDB" id="4067005at2759"/>
<keyword evidence="4" id="KW-1185">Reference proteome</keyword>
<dbReference type="eggNOG" id="ENOG502S010">
    <property type="taxonomic scope" value="Eukaryota"/>
</dbReference>
<feature type="region of interest" description="Disordered" evidence="2">
    <location>
        <begin position="334"/>
        <end position="421"/>
    </location>
</feature>
<feature type="compositionally biased region" description="Basic and acidic residues" evidence="2">
    <location>
        <begin position="336"/>
        <end position="346"/>
    </location>
</feature>
<dbReference type="EMBL" id="HE612865">
    <property type="protein sequence ID" value="CCE65040.1"/>
    <property type="molecule type" value="Genomic_DNA"/>
</dbReference>
<feature type="coiled-coil region" evidence="1">
    <location>
        <begin position="176"/>
        <end position="239"/>
    </location>
</feature>
<dbReference type="GeneID" id="11533051"/>
<dbReference type="Proteomes" id="UP000005666">
    <property type="component" value="Chromosome 10"/>
</dbReference>
<sequence>MGEFICCVPGTYIRQDDVAGRDDDDENDLNTTIFCKSAFESAGLDSLQVRGLRICEVLLSDGTDVRCKEDLSIDDLKIYRDDRESQREYMWYEILRILSSRAIYVEELQDKVKFTTATMSLNEGSTWHLALILESAGIVEKIAEIEFPKNSITKEVDLFQYSTLLSQNVCKANDRVNSMLGKMSELESTIAEAEAEKKLLDDILCKRDEATKSVVLTLLNEKKNKIRELVERLKAYGDDSIDVLDDSNFINSDINRSITELNSPGKRHRMQRTSNDNIKLLKKKKMKLEEPNTIIKAQEPDDFEDFEFFGISPKKPTQRSGLNLATTDTAMTALKSESDSELDKGTDTNSSVKLKQEIQLEEPVKAPDQDEFSSMFIKPEIETIDTLKANPQSVNDSSDAMTKSEGTTSRSGMSTPEEETA</sequence>